<dbReference type="Proteomes" id="UP000183832">
    <property type="component" value="Unassembled WGS sequence"/>
</dbReference>
<dbReference type="InterPro" id="IPR026512">
    <property type="entry name" value="RGS7BP/RGS9BP"/>
</dbReference>
<evidence type="ECO:0000313" key="4">
    <source>
        <dbReference type="Proteomes" id="UP000183832"/>
    </source>
</evidence>
<dbReference type="PANTHER" id="PTHR21029">
    <property type="entry name" value="R-SEVEN BINDING PROTEIN (R7BP) HOMOLOG"/>
    <property type="match status" value="1"/>
</dbReference>
<proteinExistence type="inferred from homology"/>
<name>A0A1J1HR90_9DIPT</name>
<dbReference type="OrthoDB" id="9876293at2759"/>
<comment type="similarity">
    <text evidence="1">Belongs to the RGS7BP/RGS9BP family.</text>
</comment>
<keyword evidence="2" id="KW-0734">Signal transduction inhibitor</keyword>
<keyword evidence="4" id="KW-1185">Reference proteome</keyword>
<dbReference type="STRING" id="568069.A0A1J1HR90"/>
<reference evidence="3" key="1">
    <citation type="submission" date="2015-04" db="EMBL/GenBank/DDBJ databases">
        <authorList>
            <person name="Syromyatnikov M.Y."/>
            <person name="Popov V.N."/>
        </authorList>
    </citation>
    <scope>NUCLEOTIDE SEQUENCE [LARGE SCALE GENOMIC DNA]</scope>
</reference>
<gene>
    <name evidence="3" type="primary">putative GK23755</name>
    <name evidence="3" type="ORF">CLUMA_CG004262</name>
</gene>
<evidence type="ECO:0000256" key="2">
    <source>
        <dbReference type="ARBA" id="ARBA00022700"/>
    </source>
</evidence>
<protein>
    <submittedName>
        <fullName evidence="3">CLUMA_CG004262, isoform A</fullName>
    </submittedName>
</protein>
<organism evidence="3 4">
    <name type="scientific">Clunio marinus</name>
    <dbReference type="NCBI Taxonomy" id="568069"/>
    <lineage>
        <taxon>Eukaryota</taxon>
        <taxon>Metazoa</taxon>
        <taxon>Ecdysozoa</taxon>
        <taxon>Arthropoda</taxon>
        <taxon>Hexapoda</taxon>
        <taxon>Insecta</taxon>
        <taxon>Pterygota</taxon>
        <taxon>Neoptera</taxon>
        <taxon>Endopterygota</taxon>
        <taxon>Diptera</taxon>
        <taxon>Nematocera</taxon>
        <taxon>Chironomoidea</taxon>
        <taxon>Chironomidae</taxon>
        <taxon>Clunio</taxon>
    </lineage>
</organism>
<evidence type="ECO:0000313" key="3">
    <source>
        <dbReference type="EMBL" id="CRK90559.1"/>
    </source>
</evidence>
<accession>A0A1J1HR90</accession>
<dbReference type="EMBL" id="CVRI01000020">
    <property type="protein sequence ID" value="CRK90559.1"/>
    <property type="molecule type" value="Genomic_DNA"/>
</dbReference>
<dbReference type="GO" id="GO:0009968">
    <property type="term" value="P:negative regulation of signal transduction"/>
    <property type="evidence" value="ECO:0007669"/>
    <property type="project" value="UniProtKB-KW"/>
</dbReference>
<sequence>MELDKPNLSNMLIDINTQVASFRDMLIHIGHDKHDCPELRAQIRKTRRACVESCIKVAKSILPQLKSDSEITATPILDNPHLILLFYLTQLFLRELVRSYHLLKIIPMDMSGYFDSSAVGPSNLGNVISQLLLCKQINPDFHSEELCSITKDSQEIAKLLAEMQEYMPKQEAYLERNEVLKDKNSGPWPAKRRRAALYRNMGLLCCISRQHPNYL</sequence>
<dbReference type="AlphaFoldDB" id="A0A1J1HR90"/>
<evidence type="ECO:0000256" key="1">
    <source>
        <dbReference type="ARBA" id="ARBA00007457"/>
    </source>
</evidence>